<dbReference type="Pfam" id="PF13843">
    <property type="entry name" value="DDE_Tnp_1_7"/>
    <property type="match status" value="1"/>
</dbReference>
<organism evidence="3 4">
    <name type="scientific">Popillia japonica</name>
    <name type="common">Japanese beetle</name>
    <dbReference type="NCBI Taxonomy" id="7064"/>
    <lineage>
        <taxon>Eukaryota</taxon>
        <taxon>Metazoa</taxon>
        <taxon>Ecdysozoa</taxon>
        <taxon>Arthropoda</taxon>
        <taxon>Hexapoda</taxon>
        <taxon>Insecta</taxon>
        <taxon>Pterygota</taxon>
        <taxon>Neoptera</taxon>
        <taxon>Endopterygota</taxon>
        <taxon>Coleoptera</taxon>
        <taxon>Polyphaga</taxon>
        <taxon>Scarabaeiformia</taxon>
        <taxon>Scarabaeidae</taxon>
        <taxon>Rutelinae</taxon>
        <taxon>Popillia</taxon>
    </lineage>
</organism>
<feature type="domain" description="PiggyBac transposable element-derived protein" evidence="2">
    <location>
        <begin position="140"/>
        <end position="269"/>
    </location>
</feature>
<dbReference type="PANTHER" id="PTHR46599:SF3">
    <property type="entry name" value="PIGGYBAC TRANSPOSABLE ELEMENT-DERIVED PROTEIN 4"/>
    <property type="match status" value="1"/>
</dbReference>
<proteinExistence type="predicted"/>
<protein>
    <submittedName>
        <fullName evidence="3">Transposase IS4</fullName>
    </submittedName>
</protein>
<evidence type="ECO:0000259" key="2">
    <source>
        <dbReference type="Pfam" id="PF13843"/>
    </source>
</evidence>
<accession>A0AAW1K2U5</accession>
<dbReference type="EMBL" id="JASPKY010000268">
    <property type="protein sequence ID" value="KAK9712124.1"/>
    <property type="molecule type" value="Genomic_DNA"/>
</dbReference>
<dbReference type="InterPro" id="IPR029526">
    <property type="entry name" value="PGBD"/>
</dbReference>
<reference evidence="3 4" key="1">
    <citation type="journal article" date="2024" name="BMC Genomics">
        <title>De novo assembly and annotation of Popillia japonica's genome with initial clues to its potential as an invasive pest.</title>
        <authorList>
            <person name="Cucini C."/>
            <person name="Boschi S."/>
            <person name="Funari R."/>
            <person name="Cardaioli E."/>
            <person name="Iannotti N."/>
            <person name="Marturano G."/>
            <person name="Paoli F."/>
            <person name="Bruttini M."/>
            <person name="Carapelli A."/>
            <person name="Frati F."/>
            <person name="Nardi F."/>
        </authorList>
    </citation>
    <scope>NUCLEOTIDE SEQUENCE [LARGE SCALE GENOMIC DNA]</scope>
    <source>
        <strain evidence="3">DMR45628</strain>
    </source>
</reference>
<keyword evidence="4" id="KW-1185">Reference proteome</keyword>
<dbReference type="Proteomes" id="UP001458880">
    <property type="component" value="Unassembled WGS sequence"/>
</dbReference>
<gene>
    <name evidence="3" type="ORF">QE152_g25082</name>
</gene>
<dbReference type="AlphaFoldDB" id="A0AAW1K2U5"/>
<name>A0AAW1K2U5_POPJA</name>
<sequence>MASGGNIFDFDNPSHIEEMLKMLEDEEEHTIGKDFSDDVETDGEDNVETQNDNSNTEEEDESDVEQLSSNKSYFIGNTTKWYIAPGSKSDVEQLSSNKSYFIGNTTKWYIAPGSKRKQIAAHNLIMHLPGVIGTARNAKNPIECWSCLFTNDLLQCVVKYTNQCIEFINEKFAPDRDVKLLDLVELKAFLVLLYLAAAYTVSRQSLEGLWGANGDGIEKFSLVRNLKRFKFIVRCLRFEDRLTRAVRKREDRLSAVREVFTKFIQNCQRSDSLR</sequence>
<evidence type="ECO:0000313" key="4">
    <source>
        <dbReference type="Proteomes" id="UP001458880"/>
    </source>
</evidence>
<feature type="region of interest" description="Disordered" evidence="1">
    <location>
        <begin position="24"/>
        <end position="69"/>
    </location>
</feature>
<dbReference type="PANTHER" id="PTHR46599">
    <property type="entry name" value="PIGGYBAC TRANSPOSABLE ELEMENT-DERIVED PROTEIN 4"/>
    <property type="match status" value="1"/>
</dbReference>
<comment type="caution">
    <text evidence="3">The sequence shown here is derived from an EMBL/GenBank/DDBJ whole genome shotgun (WGS) entry which is preliminary data.</text>
</comment>
<evidence type="ECO:0000313" key="3">
    <source>
        <dbReference type="EMBL" id="KAK9712124.1"/>
    </source>
</evidence>
<evidence type="ECO:0000256" key="1">
    <source>
        <dbReference type="SAM" id="MobiDB-lite"/>
    </source>
</evidence>
<feature type="compositionally biased region" description="Acidic residues" evidence="1">
    <location>
        <begin position="55"/>
        <end position="64"/>
    </location>
</feature>
<feature type="compositionally biased region" description="Acidic residues" evidence="1">
    <location>
        <begin position="37"/>
        <end position="47"/>
    </location>
</feature>
<feature type="compositionally biased region" description="Basic and acidic residues" evidence="1">
    <location>
        <begin position="24"/>
        <end position="36"/>
    </location>
</feature>